<name>A0A934NE64_9BACT</name>
<evidence type="ECO:0000259" key="8">
    <source>
        <dbReference type="Pfam" id="PF13742"/>
    </source>
</evidence>
<evidence type="ECO:0000256" key="4">
    <source>
        <dbReference type="ARBA" id="ARBA00022839"/>
    </source>
</evidence>
<evidence type="ECO:0000256" key="2">
    <source>
        <dbReference type="ARBA" id="ARBA00022722"/>
    </source>
</evidence>
<dbReference type="InterPro" id="IPR020579">
    <property type="entry name" value="Exonuc_VII_lsu_C"/>
</dbReference>
<dbReference type="AlphaFoldDB" id="A0A934NE64"/>
<keyword evidence="1 5" id="KW-0963">Cytoplasm</keyword>
<protein>
    <recommendedName>
        <fullName evidence="5">Exodeoxyribonuclease 7 large subunit</fullName>
        <ecNumber evidence="5">3.1.11.6</ecNumber>
    </recommendedName>
    <alternativeName>
        <fullName evidence="5">Exodeoxyribonuclease VII large subunit</fullName>
        <shortName evidence="5">Exonuclease VII large subunit</shortName>
    </alternativeName>
</protein>
<dbReference type="Proteomes" id="UP000612893">
    <property type="component" value="Unassembled WGS sequence"/>
</dbReference>
<dbReference type="GO" id="GO:0008855">
    <property type="term" value="F:exodeoxyribonuclease VII activity"/>
    <property type="evidence" value="ECO:0007669"/>
    <property type="project" value="UniProtKB-UniRule"/>
</dbReference>
<keyword evidence="2 5" id="KW-0540">Nuclease</keyword>
<evidence type="ECO:0000313" key="9">
    <source>
        <dbReference type="EMBL" id="MBJ7599182.1"/>
    </source>
</evidence>
<comment type="subcellular location">
    <subcellularLocation>
        <location evidence="5 6">Cytoplasm</location>
    </subcellularLocation>
</comment>
<keyword evidence="10" id="KW-1185">Reference proteome</keyword>
<comment type="similarity">
    <text evidence="5 6">Belongs to the XseA family.</text>
</comment>
<dbReference type="Pfam" id="PF02601">
    <property type="entry name" value="Exonuc_VII_L"/>
    <property type="match status" value="1"/>
</dbReference>
<dbReference type="PANTHER" id="PTHR30008:SF0">
    <property type="entry name" value="EXODEOXYRIBONUCLEASE 7 LARGE SUBUNIT"/>
    <property type="match status" value="1"/>
</dbReference>
<dbReference type="InterPro" id="IPR003753">
    <property type="entry name" value="Exonuc_VII_L"/>
</dbReference>
<dbReference type="RefSeq" id="WP_338202657.1">
    <property type="nucleotide sequence ID" value="NZ_JAEKNR010000142.1"/>
</dbReference>
<gene>
    <name evidence="5 9" type="primary">xseA</name>
    <name evidence="9" type="ORF">JF922_14055</name>
</gene>
<feature type="domain" description="Exonuclease VII large subunit C-terminal" evidence="7">
    <location>
        <begin position="126"/>
        <end position="440"/>
    </location>
</feature>
<comment type="function">
    <text evidence="5">Bidirectionally degrades single-stranded DNA into large acid-insoluble oligonucleotides, which are then degraded further into small acid-soluble oligonucleotides.</text>
</comment>
<dbReference type="CDD" id="cd04489">
    <property type="entry name" value="ExoVII_LU_OBF"/>
    <property type="match status" value="1"/>
</dbReference>
<evidence type="ECO:0000259" key="7">
    <source>
        <dbReference type="Pfam" id="PF02601"/>
    </source>
</evidence>
<dbReference type="GO" id="GO:0006308">
    <property type="term" value="P:DNA catabolic process"/>
    <property type="evidence" value="ECO:0007669"/>
    <property type="project" value="UniProtKB-UniRule"/>
</dbReference>
<organism evidence="9 10">
    <name type="scientific">Candidatus Nephthysia bennettiae</name>
    <dbReference type="NCBI Taxonomy" id="3127016"/>
    <lineage>
        <taxon>Bacteria</taxon>
        <taxon>Bacillati</taxon>
        <taxon>Candidatus Dormiibacterota</taxon>
        <taxon>Candidatus Dormibacteria</taxon>
        <taxon>Candidatus Dormibacterales</taxon>
        <taxon>Candidatus Dormibacteraceae</taxon>
        <taxon>Candidatus Nephthysia</taxon>
    </lineage>
</organism>
<evidence type="ECO:0000256" key="5">
    <source>
        <dbReference type="HAMAP-Rule" id="MF_00378"/>
    </source>
</evidence>
<evidence type="ECO:0000313" key="10">
    <source>
        <dbReference type="Proteomes" id="UP000612893"/>
    </source>
</evidence>
<accession>A0A934NE64</accession>
<dbReference type="GO" id="GO:0009318">
    <property type="term" value="C:exodeoxyribonuclease VII complex"/>
    <property type="evidence" value="ECO:0007669"/>
    <property type="project" value="UniProtKB-UniRule"/>
</dbReference>
<dbReference type="GO" id="GO:0005737">
    <property type="term" value="C:cytoplasm"/>
    <property type="evidence" value="ECO:0007669"/>
    <property type="project" value="UniProtKB-SubCell"/>
</dbReference>
<sequence>MIQREDARRPLTVSELAFEVKRALRPLTAILVKGEVSGMKRTAKGNYTFAVKDPGAVVHAFLYGADARRLGIVPEDGQVFVFRGRMEFWQSGQLNLIVDFIQFDDVGRMRAQLEALKRRLDLEGAFSAARKRRLPFLPTVVALVTSPTGAVIHDLQETIRDRYENMEILVYPAQVQGTASPGSVVGALRRCNQEARAQVVVIARGGGSFEELYAFNTEPVARAILASRMPVVTALGHTSDRTVADMVADAECRTPTEAGTRVVPRKADLLEQLAARGRRLDREARRRVQTETERLAERRRRLAQSLPAMLRRRQERLDRLRAELGRLSPSRQLQLRREHLQGLDGRLQSAGQRSLRQRVTALDGRRAPQRLRRVVEERVRGAEAGLAQRGRRLEALSPDLVLARGYSITLDEAGRVLRSAAETAAGRSIEVRLAAGALAATVDEARAETLQREGTR</sequence>
<evidence type="ECO:0000256" key="1">
    <source>
        <dbReference type="ARBA" id="ARBA00022490"/>
    </source>
</evidence>
<comment type="caution">
    <text evidence="9">The sequence shown here is derived from an EMBL/GenBank/DDBJ whole genome shotgun (WGS) entry which is preliminary data.</text>
</comment>
<dbReference type="EMBL" id="JAEKNR010000142">
    <property type="protein sequence ID" value="MBJ7599182.1"/>
    <property type="molecule type" value="Genomic_DNA"/>
</dbReference>
<dbReference type="HAMAP" id="MF_00378">
    <property type="entry name" value="Exonuc_7_L"/>
    <property type="match status" value="1"/>
</dbReference>
<comment type="subunit">
    <text evidence="5">Heterooligomer composed of large and small subunits.</text>
</comment>
<proteinExistence type="inferred from homology"/>
<dbReference type="InterPro" id="IPR025824">
    <property type="entry name" value="OB-fold_nuc-bd_dom"/>
</dbReference>
<dbReference type="PANTHER" id="PTHR30008">
    <property type="entry name" value="EXODEOXYRIBONUCLEASE 7 LARGE SUBUNIT"/>
    <property type="match status" value="1"/>
</dbReference>
<comment type="catalytic activity">
    <reaction evidence="5 6">
        <text>Exonucleolytic cleavage in either 5'- to 3'- or 3'- to 5'-direction to yield nucleoside 5'-phosphates.</text>
        <dbReference type="EC" id="3.1.11.6"/>
    </reaction>
</comment>
<keyword evidence="4 5" id="KW-0269">Exonuclease</keyword>
<dbReference type="NCBIfam" id="TIGR00237">
    <property type="entry name" value="xseA"/>
    <property type="match status" value="1"/>
</dbReference>
<reference evidence="9" key="1">
    <citation type="submission" date="2020-10" db="EMBL/GenBank/DDBJ databases">
        <title>Ca. Dormibacterota MAGs.</title>
        <authorList>
            <person name="Montgomery K."/>
        </authorList>
    </citation>
    <scope>NUCLEOTIDE SEQUENCE [LARGE SCALE GENOMIC DNA]</scope>
    <source>
        <strain evidence="9">SC8812_S17_10</strain>
    </source>
</reference>
<evidence type="ECO:0000256" key="6">
    <source>
        <dbReference type="RuleBase" id="RU004355"/>
    </source>
</evidence>
<dbReference type="EC" id="3.1.11.6" evidence="5"/>
<dbReference type="Pfam" id="PF13742">
    <property type="entry name" value="tRNA_anti_2"/>
    <property type="match status" value="1"/>
</dbReference>
<evidence type="ECO:0000256" key="3">
    <source>
        <dbReference type="ARBA" id="ARBA00022801"/>
    </source>
</evidence>
<feature type="domain" description="OB-fold nucleic acid binding" evidence="8">
    <location>
        <begin position="11"/>
        <end position="101"/>
    </location>
</feature>
<keyword evidence="3 5" id="KW-0378">Hydrolase</keyword>